<feature type="transmembrane region" description="Helical" evidence="5">
    <location>
        <begin position="64"/>
        <end position="88"/>
    </location>
</feature>
<feature type="transmembrane region" description="Helical" evidence="5">
    <location>
        <begin position="334"/>
        <end position="356"/>
    </location>
</feature>
<keyword evidence="3 5" id="KW-1133">Transmembrane helix</keyword>
<evidence type="ECO:0000259" key="6">
    <source>
        <dbReference type="Pfam" id="PF04932"/>
    </source>
</evidence>
<proteinExistence type="predicted"/>
<evidence type="ECO:0000256" key="1">
    <source>
        <dbReference type="ARBA" id="ARBA00004141"/>
    </source>
</evidence>
<dbReference type="STRING" id="1817772.A2527_02480"/>
<feature type="domain" description="O-antigen ligase-related" evidence="6">
    <location>
        <begin position="197"/>
        <end position="349"/>
    </location>
</feature>
<dbReference type="Pfam" id="PF04932">
    <property type="entry name" value="Wzy_C"/>
    <property type="match status" value="1"/>
</dbReference>
<sequence>MSGGGLTSTGFQKAGFGALGLLFISIPLSIAGMELAIFGLYLLWAWSLAKGQGRWLHSPQERLVLAFLALAALSAVLAPEPALGLAYFKKLWRFGLPFALLMLLEDRWLPRLLDLWAGSAALIGGYGAWQHWTGVDLFRSQLLQNQYLLHDGNWHAVGIFSHHLTFGAVMMLVFACYLPLTWTGQLAPPRRLFYGLTAALGAYGAYASMGRSIWLGMGAVLVTFGFLRLKKKGIWLVVFLGLFGALALAVKDTQPVQGFLVENPVGARIAKGFNQAANMDRLRMWQAGYRAWAGHPWLGLGPAQAAPLQAVYDQVAQETGHQFYHIAEVGVHNIYLQTLVDLGLLGALPLFLWWFWTWFELYHDHLGRPVLGVEQGLRLGILSGLAGVWVAGFFENNFRDAEVQVAILTLFGLAMWLGRRPPDRA</sequence>
<evidence type="ECO:0000313" key="7">
    <source>
        <dbReference type="EMBL" id="OGG96943.1"/>
    </source>
</evidence>
<dbReference type="InterPro" id="IPR051533">
    <property type="entry name" value="WaaL-like"/>
</dbReference>
<protein>
    <recommendedName>
        <fullName evidence="6">O-antigen ligase-related domain-containing protein</fullName>
    </recommendedName>
</protein>
<dbReference type="InterPro" id="IPR007016">
    <property type="entry name" value="O-antigen_ligase-rel_domated"/>
</dbReference>
<evidence type="ECO:0000256" key="3">
    <source>
        <dbReference type="ARBA" id="ARBA00022989"/>
    </source>
</evidence>
<evidence type="ECO:0000256" key="5">
    <source>
        <dbReference type="SAM" id="Phobius"/>
    </source>
</evidence>
<evidence type="ECO:0000256" key="4">
    <source>
        <dbReference type="ARBA" id="ARBA00023136"/>
    </source>
</evidence>
<comment type="subcellular location">
    <subcellularLocation>
        <location evidence="1">Membrane</location>
        <topology evidence="1">Multi-pass membrane protein</topology>
    </subcellularLocation>
</comment>
<feature type="transmembrane region" description="Helical" evidence="5">
    <location>
        <begin position="233"/>
        <end position="250"/>
    </location>
</feature>
<feature type="transmembrane region" description="Helical" evidence="5">
    <location>
        <begin position="401"/>
        <end position="418"/>
    </location>
</feature>
<name>A0A1F6GFQ0_9PROT</name>
<accession>A0A1F6GFQ0</accession>
<feature type="transmembrane region" description="Helical" evidence="5">
    <location>
        <begin position="159"/>
        <end position="180"/>
    </location>
</feature>
<evidence type="ECO:0000256" key="2">
    <source>
        <dbReference type="ARBA" id="ARBA00022692"/>
    </source>
</evidence>
<gene>
    <name evidence="7" type="ORF">A2527_02480</name>
</gene>
<organism evidence="7 8">
    <name type="scientific">Candidatus Lambdaproteobacteria bacterium RIFOXYD2_FULL_50_16</name>
    <dbReference type="NCBI Taxonomy" id="1817772"/>
    <lineage>
        <taxon>Bacteria</taxon>
        <taxon>Pseudomonadati</taxon>
        <taxon>Pseudomonadota</taxon>
        <taxon>Candidatus Lambdaproteobacteria</taxon>
    </lineage>
</organism>
<feature type="transmembrane region" description="Helical" evidence="5">
    <location>
        <begin position="376"/>
        <end position="394"/>
    </location>
</feature>
<dbReference type="EMBL" id="MFNE01000006">
    <property type="protein sequence ID" value="OGG96943.1"/>
    <property type="molecule type" value="Genomic_DNA"/>
</dbReference>
<keyword evidence="2 5" id="KW-0812">Transmembrane</keyword>
<comment type="caution">
    <text evidence="7">The sequence shown here is derived from an EMBL/GenBank/DDBJ whole genome shotgun (WGS) entry which is preliminary data.</text>
</comment>
<dbReference type="AlphaFoldDB" id="A0A1F6GFQ0"/>
<dbReference type="Proteomes" id="UP000178449">
    <property type="component" value="Unassembled WGS sequence"/>
</dbReference>
<feature type="transmembrane region" description="Helical" evidence="5">
    <location>
        <begin position="21"/>
        <end position="44"/>
    </location>
</feature>
<dbReference type="PANTHER" id="PTHR37422:SF13">
    <property type="entry name" value="LIPOPOLYSACCHARIDE BIOSYNTHESIS PROTEIN PA4999-RELATED"/>
    <property type="match status" value="1"/>
</dbReference>
<evidence type="ECO:0000313" key="8">
    <source>
        <dbReference type="Proteomes" id="UP000178449"/>
    </source>
</evidence>
<feature type="transmembrane region" description="Helical" evidence="5">
    <location>
        <begin position="192"/>
        <end position="213"/>
    </location>
</feature>
<dbReference type="PANTHER" id="PTHR37422">
    <property type="entry name" value="TEICHURONIC ACID BIOSYNTHESIS PROTEIN TUAE"/>
    <property type="match status" value="1"/>
</dbReference>
<keyword evidence="4 5" id="KW-0472">Membrane</keyword>
<dbReference type="GO" id="GO:0016020">
    <property type="term" value="C:membrane"/>
    <property type="evidence" value="ECO:0007669"/>
    <property type="project" value="UniProtKB-SubCell"/>
</dbReference>
<reference evidence="7 8" key="1">
    <citation type="journal article" date="2016" name="Nat. Commun.">
        <title>Thousands of microbial genomes shed light on interconnected biogeochemical processes in an aquifer system.</title>
        <authorList>
            <person name="Anantharaman K."/>
            <person name="Brown C.T."/>
            <person name="Hug L.A."/>
            <person name="Sharon I."/>
            <person name="Castelle C.J."/>
            <person name="Probst A.J."/>
            <person name="Thomas B.C."/>
            <person name="Singh A."/>
            <person name="Wilkins M.J."/>
            <person name="Karaoz U."/>
            <person name="Brodie E.L."/>
            <person name="Williams K.H."/>
            <person name="Hubbard S.S."/>
            <person name="Banfield J.F."/>
        </authorList>
    </citation>
    <scope>NUCLEOTIDE SEQUENCE [LARGE SCALE GENOMIC DNA]</scope>
</reference>